<dbReference type="PANTHER" id="PTHR43711">
    <property type="entry name" value="TWO-COMPONENT HISTIDINE KINASE"/>
    <property type="match status" value="1"/>
</dbReference>
<keyword evidence="3" id="KW-0597">Phosphoprotein</keyword>
<dbReference type="Proteomes" id="UP001606099">
    <property type="component" value="Unassembled WGS sequence"/>
</dbReference>
<keyword evidence="7" id="KW-0812">Transmembrane</keyword>
<dbReference type="PRINTS" id="PR00344">
    <property type="entry name" value="BCTRLSENSOR"/>
</dbReference>
<dbReference type="SUPFAM" id="SSF55874">
    <property type="entry name" value="ATPase domain of HSP90 chaperone/DNA topoisomerase II/histidine kinase"/>
    <property type="match status" value="1"/>
</dbReference>
<dbReference type="EMBL" id="JBIGHZ010000001">
    <property type="protein sequence ID" value="MFG6446737.1"/>
    <property type="molecule type" value="Genomic_DNA"/>
</dbReference>
<evidence type="ECO:0000256" key="1">
    <source>
        <dbReference type="ARBA" id="ARBA00000085"/>
    </source>
</evidence>
<evidence type="ECO:0000259" key="8">
    <source>
        <dbReference type="PROSITE" id="PS50109"/>
    </source>
</evidence>
<dbReference type="CDD" id="cd00082">
    <property type="entry name" value="HisKA"/>
    <property type="match status" value="1"/>
</dbReference>
<dbReference type="Pfam" id="PF08448">
    <property type="entry name" value="PAS_4"/>
    <property type="match status" value="2"/>
</dbReference>
<dbReference type="GO" id="GO:0005524">
    <property type="term" value="F:ATP binding"/>
    <property type="evidence" value="ECO:0007669"/>
    <property type="project" value="UniProtKB-KW"/>
</dbReference>
<gene>
    <name evidence="10" type="ORF">ACG0Z6_00620</name>
</gene>
<dbReference type="PANTHER" id="PTHR43711:SF1">
    <property type="entry name" value="HISTIDINE KINASE 1"/>
    <property type="match status" value="1"/>
</dbReference>
<dbReference type="CDD" id="cd00075">
    <property type="entry name" value="HATPase"/>
    <property type="match status" value="1"/>
</dbReference>
<evidence type="ECO:0000313" key="10">
    <source>
        <dbReference type="EMBL" id="MFG6446737.1"/>
    </source>
</evidence>
<dbReference type="InterPro" id="IPR013656">
    <property type="entry name" value="PAS_4"/>
</dbReference>
<dbReference type="SUPFAM" id="SSF47384">
    <property type="entry name" value="Homodimeric domain of signal transducing histidine kinase"/>
    <property type="match status" value="1"/>
</dbReference>
<evidence type="ECO:0000256" key="4">
    <source>
        <dbReference type="ARBA" id="ARBA00022679"/>
    </source>
</evidence>
<evidence type="ECO:0000313" key="11">
    <source>
        <dbReference type="Proteomes" id="UP001606099"/>
    </source>
</evidence>
<dbReference type="SUPFAM" id="SSF55785">
    <property type="entry name" value="PYP-like sensor domain (PAS domain)"/>
    <property type="match status" value="2"/>
</dbReference>
<dbReference type="SMART" id="SM00086">
    <property type="entry name" value="PAC"/>
    <property type="match status" value="2"/>
</dbReference>
<dbReference type="InterPro" id="IPR003661">
    <property type="entry name" value="HisK_dim/P_dom"/>
</dbReference>
<feature type="domain" description="PAC" evidence="9">
    <location>
        <begin position="527"/>
        <end position="580"/>
    </location>
</feature>
<evidence type="ECO:0000256" key="2">
    <source>
        <dbReference type="ARBA" id="ARBA00012438"/>
    </source>
</evidence>
<dbReference type="Gene3D" id="1.10.287.130">
    <property type="match status" value="1"/>
</dbReference>
<keyword evidence="5" id="KW-0418">Kinase</keyword>
<feature type="transmembrane region" description="Helical" evidence="7">
    <location>
        <begin position="12"/>
        <end position="36"/>
    </location>
</feature>
<keyword evidence="6" id="KW-0902">Two-component regulatory system</keyword>
<dbReference type="InterPro" id="IPR036097">
    <property type="entry name" value="HisK_dim/P_sf"/>
</dbReference>
<evidence type="ECO:0000259" key="9">
    <source>
        <dbReference type="PROSITE" id="PS50113"/>
    </source>
</evidence>
<feature type="domain" description="Histidine kinase" evidence="8">
    <location>
        <begin position="598"/>
        <end position="814"/>
    </location>
</feature>
<feature type="domain" description="PAC" evidence="9">
    <location>
        <begin position="402"/>
        <end position="453"/>
    </location>
</feature>
<dbReference type="PROSITE" id="PS50109">
    <property type="entry name" value="HIS_KIN"/>
    <property type="match status" value="1"/>
</dbReference>
<protein>
    <recommendedName>
        <fullName evidence="2">histidine kinase</fullName>
        <ecNumber evidence="2">2.7.13.3</ecNumber>
    </recommendedName>
</protein>
<dbReference type="InterPro" id="IPR000700">
    <property type="entry name" value="PAS-assoc_C"/>
</dbReference>
<dbReference type="SMART" id="SM00091">
    <property type="entry name" value="PAS"/>
    <property type="match status" value="2"/>
</dbReference>
<keyword evidence="11" id="KW-1185">Reference proteome</keyword>
<organism evidence="10 11">
    <name type="scientific">Roseateles rivi</name>
    <dbReference type="NCBI Taxonomy" id="3299028"/>
    <lineage>
        <taxon>Bacteria</taxon>
        <taxon>Pseudomonadati</taxon>
        <taxon>Pseudomonadota</taxon>
        <taxon>Betaproteobacteria</taxon>
        <taxon>Burkholderiales</taxon>
        <taxon>Sphaerotilaceae</taxon>
        <taxon>Roseateles</taxon>
    </lineage>
</organism>
<comment type="caution">
    <text evidence="10">The sequence shown here is derived from an EMBL/GenBank/DDBJ whole genome shotgun (WGS) entry which is preliminary data.</text>
</comment>
<reference evidence="10 11" key="1">
    <citation type="submission" date="2024-08" db="EMBL/GenBank/DDBJ databases">
        <authorList>
            <person name="Lu H."/>
        </authorList>
    </citation>
    <scope>NUCLEOTIDE SEQUENCE [LARGE SCALE GENOMIC DNA]</scope>
    <source>
        <strain evidence="10 11">BYS180W</strain>
    </source>
</reference>
<dbReference type="NCBIfam" id="TIGR00229">
    <property type="entry name" value="sensory_box"/>
    <property type="match status" value="1"/>
</dbReference>
<evidence type="ECO:0000256" key="6">
    <source>
        <dbReference type="ARBA" id="ARBA00023012"/>
    </source>
</evidence>
<dbReference type="SMART" id="SM00387">
    <property type="entry name" value="HATPase_c"/>
    <property type="match status" value="1"/>
</dbReference>
<keyword evidence="4" id="KW-0808">Transferase</keyword>
<dbReference type="InterPro" id="IPR036890">
    <property type="entry name" value="HATPase_C_sf"/>
</dbReference>
<dbReference type="PROSITE" id="PS50113">
    <property type="entry name" value="PAC"/>
    <property type="match status" value="2"/>
</dbReference>
<keyword evidence="10" id="KW-0067">ATP-binding</keyword>
<dbReference type="InterPro" id="IPR003594">
    <property type="entry name" value="HATPase_dom"/>
</dbReference>
<dbReference type="RefSeq" id="WP_394457829.1">
    <property type="nucleotide sequence ID" value="NZ_JBIGHZ010000001.1"/>
</dbReference>
<dbReference type="Gene3D" id="3.30.565.10">
    <property type="entry name" value="Histidine kinase-like ATPase, C-terminal domain"/>
    <property type="match status" value="1"/>
</dbReference>
<dbReference type="SMART" id="SM00388">
    <property type="entry name" value="HisKA"/>
    <property type="match status" value="1"/>
</dbReference>
<dbReference type="InterPro" id="IPR005467">
    <property type="entry name" value="His_kinase_dom"/>
</dbReference>
<accession>A0ABW7FQY7</accession>
<dbReference type="InterPro" id="IPR001610">
    <property type="entry name" value="PAC"/>
</dbReference>
<name>A0ABW7FQY7_9BURK</name>
<dbReference type="InterPro" id="IPR050736">
    <property type="entry name" value="Sensor_HK_Regulatory"/>
</dbReference>
<dbReference type="Pfam" id="PF00512">
    <property type="entry name" value="HisKA"/>
    <property type="match status" value="1"/>
</dbReference>
<dbReference type="InterPro" id="IPR004358">
    <property type="entry name" value="Sig_transdc_His_kin-like_C"/>
</dbReference>
<proteinExistence type="predicted"/>
<dbReference type="InterPro" id="IPR000014">
    <property type="entry name" value="PAS"/>
</dbReference>
<evidence type="ECO:0000256" key="5">
    <source>
        <dbReference type="ARBA" id="ARBA00022777"/>
    </source>
</evidence>
<dbReference type="Gene3D" id="3.30.450.20">
    <property type="entry name" value="PAS domain"/>
    <property type="match status" value="3"/>
</dbReference>
<dbReference type="EC" id="2.7.13.3" evidence="2"/>
<keyword evidence="7" id="KW-0472">Membrane</keyword>
<evidence type="ECO:0000256" key="7">
    <source>
        <dbReference type="SAM" id="Phobius"/>
    </source>
</evidence>
<dbReference type="Pfam" id="PF02518">
    <property type="entry name" value="HATPase_c"/>
    <property type="match status" value="1"/>
</dbReference>
<dbReference type="CDD" id="cd00130">
    <property type="entry name" value="PAS"/>
    <property type="match status" value="1"/>
</dbReference>
<keyword evidence="7" id="KW-1133">Transmembrane helix</keyword>
<sequence length="818" mass="88649">MTKRRFLSIEGLRRVVVLLGVLVLGFIALGTAWQLWQSYEQALRAARQRGEVLAEGLEAQVQRAVLQAHLVLRGLSEATVQGAALPSAAQLQRQGRGLGHLALLDERGKVVASSRVGELGQQLGLDVLPTHATLHPQLLGLHSGRGLADWNREVSRAELAASNPVLPLVLCQATSERLCMVLSLDVDALLAHPQGLIRGNRAATWLASFEGELLSVSSSHVGLLGQSLAANPVFATHLPLRAQGSYQGPGQLGSDVLVSYRSSLPQPLVVAVEQPLDQVLEHWRSQVKGQLLLSGLIALLVVWGTSVVSTSLRARARVEQALEQAHGAVARQSLEMSVLLTSVQELIFRTDPRGVLSFVNARWGAVSALVPEQALGLPLAQAVGGAAGTALVALFGRDDSARSAETQVCGVDGALRRYLFAVVPLRRDGVLVGFAGSGIDVTERHQAQERLRQQLGFTELLLEISPLPISLTNAVGHYVTVNRAWEDFTGHVRAEVIGRPAAYFLPPQQQRLNAEEDRRVCDTQGRLRYETQLRHRDGSLRDMLVTKVAVPDAQRGTSMGVLCTLMDVSEFRAAERATVQARDAAEEASRAKTEFIANISHELRTPLQAILGFSELGHARSQEHQRLASMFGDINAAGQRMLAMVNDLLDVSKIDSPQGSLRLERQDLRRILREAAHELTPLLEQRHLRLRWLLTEQALDVRADPLRMMQVLRNVLANAIKFSPAGGEIDIEGSHDYEQVVLRVADQGPGIPEAELEHIFDAFVQSSGTKDGSGGTGLGLTISRKILTAHGGSIQAANREQGGAVFEIRLPAAFSAVL</sequence>
<evidence type="ECO:0000256" key="3">
    <source>
        <dbReference type="ARBA" id="ARBA00022553"/>
    </source>
</evidence>
<dbReference type="InterPro" id="IPR035965">
    <property type="entry name" value="PAS-like_dom_sf"/>
</dbReference>
<comment type="catalytic activity">
    <reaction evidence="1">
        <text>ATP + protein L-histidine = ADP + protein N-phospho-L-histidine.</text>
        <dbReference type="EC" id="2.7.13.3"/>
    </reaction>
</comment>
<keyword evidence="10" id="KW-0547">Nucleotide-binding</keyword>